<gene>
    <name evidence="1" type="ORF">BKK80_01630</name>
</gene>
<protein>
    <submittedName>
        <fullName evidence="1">Uncharacterized protein</fullName>
    </submittedName>
</protein>
<name>A0ABM6EZY0_9BURK</name>
<evidence type="ECO:0000313" key="1">
    <source>
        <dbReference type="EMBL" id="AOZ04680.1"/>
    </source>
</evidence>
<dbReference type="RefSeq" id="WP_071010581.1">
    <property type="nucleotide sequence ID" value="NZ_CP017754.1"/>
</dbReference>
<dbReference type="Proteomes" id="UP000177515">
    <property type="component" value="Chromosome 1"/>
</dbReference>
<dbReference type="EMBL" id="CP017754">
    <property type="protein sequence ID" value="AOZ04680.1"/>
    <property type="molecule type" value="Genomic_DNA"/>
</dbReference>
<accession>A0ABM6EZY0</accession>
<organism evidence="1 2">
    <name type="scientific">Cupriavidus malaysiensis</name>
    <dbReference type="NCBI Taxonomy" id="367825"/>
    <lineage>
        <taxon>Bacteria</taxon>
        <taxon>Pseudomonadati</taxon>
        <taxon>Pseudomonadota</taxon>
        <taxon>Betaproteobacteria</taxon>
        <taxon>Burkholderiales</taxon>
        <taxon>Burkholderiaceae</taxon>
        <taxon>Cupriavidus</taxon>
    </lineage>
</organism>
<reference evidence="1 2" key="1">
    <citation type="submission" date="2016-10" db="EMBL/GenBank/DDBJ databases">
        <title>Complete genome sequences of three Cupriavidus strains isolated from various Malaysian environments.</title>
        <authorList>
            <person name="Abdullah A.A.-A."/>
            <person name="Shafie N.A.H."/>
            <person name="Lau N.S."/>
        </authorList>
    </citation>
    <scope>NUCLEOTIDE SEQUENCE [LARGE SCALE GENOMIC DNA]</scope>
    <source>
        <strain evidence="1 2">USMAA1020</strain>
    </source>
</reference>
<proteinExistence type="predicted"/>
<keyword evidence="2" id="KW-1185">Reference proteome</keyword>
<evidence type="ECO:0000313" key="2">
    <source>
        <dbReference type="Proteomes" id="UP000177515"/>
    </source>
</evidence>
<sequence>MPQLIEHIDAIARRKQRDVLYLSFFDDDADWRRPGNWRANPTRAQVIDWLDANGVGWCECGEIASETAMRSYGGTLYLDVPFDLADPAYQALAAFLEHPDGTLRLPGMKFWAVSLEVAMRNAHHDEPGFWEAWAERF</sequence>